<evidence type="ECO:0000313" key="5">
    <source>
        <dbReference type="Proteomes" id="UP000886520"/>
    </source>
</evidence>
<dbReference type="PANTHER" id="PTHR14614:SF130">
    <property type="entry name" value="PROTEIN-LYSINE N-METHYLTRANSFERASE EEF2KMT"/>
    <property type="match status" value="1"/>
</dbReference>
<dbReference type="Gene3D" id="3.40.50.150">
    <property type="entry name" value="Vaccinia Virus protein VP39"/>
    <property type="match status" value="1"/>
</dbReference>
<keyword evidence="5" id="KW-1185">Reference proteome</keyword>
<sequence length="330" mass="36389">MCFPSIRVPVCDKAMSFSVIEMEGAQRQLVASFLAMESPTSILRLVREIGNGSVSTMVQDFFNEFCLKNSVVVKFPPSRGYMSNVLKLLILAAESDQQEVLDEFYDQHVAFLHSSEVLCMACRDFSFRVHTCQSCHFFRTALPRGAGLSTICLGLLNASKVIATDGNRSTLANLKHNVAINATLLEEPTSVELHELLWESASEKAVKGFGAEIIVGADLIYDVSCIPYLVRLLAMLLSRGMKHESSCQGKNSSAYGHEYISHTDVVPPIAYIATVIRNVETMDIFVSSACQAGLLVEDVTDTMRPPIFLPQITGIDRSAIRLDRVTRKPS</sequence>
<dbReference type="PANTHER" id="PTHR14614">
    <property type="entry name" value="HEPATOCELLULAR CARCINOMA-ASSOCIATED ANTIGEN"/>
    <property type="match status" value="1"/>
</dbReference>
<organism evidence="4 5">
    <name type="scientific">Adiantum capillus-veneris</name>
    <name type="common">Maidenhair fern</name>
    <dbReference type="NCBI Taxonomy" id="13818"/>
    <lineage>
        <taxon>Eukaryota</taxon>
        <taxon>Viridiplantae</taxon>
        <taxon>Streptophyta</taxon>
        <taxon>Embryophyta</taxon>
        <taxon>Tracheophyta</taxon>
        <taxon>Polypodiopsida</taxon>
        <taxon>Polypodiidae</taxon>
        <taxon>Polypodiales</taxon>
        <taxon>Pteridineae</taxon>
        <taxon>Pteridaceae</taxon>
        <taxon>Vittarioideae</taxon>
        <taxon>Adiantum</taxon>
    </lineage>
</organism>
<evidence type="ECO:0000313" key="4">
    <source>
        <dbReference type="EMBL" id="KAI5059851.1"/>
    </source>
</evidence>
<dbReference type="InterPro" id="IPR019410">
    <property type="entry name" value="Methyltransf_16"/>
</dbReference>
<comment type="caution">
    <text evidence="4">The sequence shown here is derived from an EMBL/GenBank/DDBJ whole genome shotgun (WGS) entry which is preliminary data.</text>
</comment>
<evidence type="ECO:0000256" key="1">
    <source>
        <dbReference type="ARBA" id="ARBA00005511"/>
    </source>
</evidence>
<reference evidence="4" key="1">
    <citation type="submission" date="2021-01" db="EMBL/GenBank/DDBJ databases">
        <title>Adiantum capillus-veneris genome.</title>
        <authorList>
            <person name="Fang Y."/>
            <person name="Liao Q."/>
        </authorList>
    </citation>
    <scope>NUCLEOTIDE SEQUENCE</scope>
    <source>
        <strain evidence="4">H3</strain>
        <tissue evidence="4">Leaf</tissue>
    </source>
</reference>
<dbReference type="Pfam" id="PF10294">
    <property type="entry name" value="Methyltransf_16"/>
    <property type="match status" value="1"/>
</dbReference>
<dbReference type="InterPro" id="IPR029063">
    <property type="entry name" value="SAM-dependent_MTases_sf"/>
</dbReference>
<evidence type="ECO:0000259" key="3">
    <source>
        <dbReference type="Pfam" id="PF14904"/>
    </source>
</evidence>
<dbReference type="InterPro" id="IPR029426">
    <property type="entry name" value="FAM86_N"/>
</dbReference>
<dbReference type="Proteomes" id="UP000886520">
    <property type="component" value="Chromosome 25"/>
</dbReference>
<evidence type="ECO:0000256" key="2">
    <source>
        <dbReference type="ARBA" id="ARBA00022679"/>
    </source>
</evidence>
<feature type="domain" description="FAM86 N-terminal" evidence="3">
    <location>
        <begin position="27"/>
        <end position="107"/>
    </location>
</feature>
<dbReference type="Pfam" id="PF14904">
    <property type="entry name" value="FAM86"/>
    <property type="match status" value="1"/>
</dbReference>
<keyword evidence="2" id="KW-0808">Transferase</keyword>
<gene>
    <name evidence="4" type="ORF">GOP47_0026170</name>
</gene>
<dbReference type="GO" id="GO:0016740">
    <property type="term" value="F:transferase activity"/>
    <property type="evidence" value="ECO:0007669"/>
    <property type="project" value="UniProtKB-KW"/>
</dbReference>
<proteinExistence type="inferred from homology"/>
<dbReference type="AlphaFoldDB" id="A0A9D4U465"/>
<name>A0A9D4U465_ADICA</name>
<dbReference type="EMBL" id="JABFUD020000025">
    <property type="protein sequence ID" value="KAI5059851.1"/>
    <property type="molecule type" value="Genomic_DNA"/>
</dbReference>
<comment type="similarity">
    <text evidence="1">Belongs to the class I-like SAM-binding methyltransferase superfamily. EEF2KMT family.</text>
</comment>
<protein>
    <recommendedName>
        <fullName evidence="3">FAM86 N-terminal domain-containing protein</fullName>
    </recommendedName>
</protein>
<accession>A0A9D4U465</accession>